<reference evidence="2 3" key="1">
    <citation type="submission" date="2018-03" db="EMBL/GenBank/DDBJ databases">
        <title>Genomes of Pezizomycetes fungi and the evolution of truffles.</title>
        <authorList>
            <person name="Murat C."/>
            <person name="Payen T."/>
            <person name="Noel B."/>
            <person name="Kuo A."/>
            <person name="Martin F.M."/>
        </authorList>
    </citation>
    <scope>NUCLEOTIDE SEQUENCE [LARGE SCALE GENOMIC DNA]</scope>
    <source>
        <strain evidence="2">091103-1</strain>
    </source>
</reference>
<dbReference type="STRING" id="42249.A0A317SFW9"/>
<dbReference type="OrthoDB" id="428577at2759"/>
<proteinExistence type="predicted"/>
<gene>
    <name evidence="2" type="ORF">C7212DRAFT_27919</name>
</gene>
<dbReference type="Proteomes" id="UP000246991">
    <property type="component" value="Unassembled WGS sequence"/>
</dbReference>
<evidence type="ECO:0000313" key="2">
    <source>
        <dbReference type="EMBL" id="PWW73295.1"/>
    </source>
</evidence>
<evidence type="ECO:0000256" key="1">
    <source>
        <dbReference type="SAM" id="MobiDB-lite"/>
    </source>
</evidence>
<keyword evidence="3" id="KW-1185">Reference proteome</keyword>
<dbReference type="AlphaFoldDB" id="A0A317SFW9"/>
<feature type="region of interest" description="Disordered" evidence="1">
    <location>
        <begin position="1"/>
        <end position="53"/>
    </location>
</feature>
<dbReference type="EMBL" id="PYWC01000082">
    <property type="protein sequence ID" value="PWW73295.1"/>
    <property type="molecule type" value="Genomic_DNA"/>
</dbReference>
<sequence>MRKLFKLDKRSKPRSDTWHKAELDGRELQISPENPNRIGSALSGDTVVENPSNFVDPNRAKVIREDEVKSWPHGGGEPSTQNVTTHEGFGSWLSTFQPEAMSSDEHQKNLERLGKLALADARGSGHETRAGAGGADQLRQLQPRRELMPAPVPQIIPKVLQDPAPPHRVSHKGPQNYTVVFEGIQKSGFKEILGFSPKTAEKLAIAPWINRSNAYTIRVTSGPSNYSFADGYRINEHESFTSFFNASIARSNPIEILKTADDELSVDGGKLKISFQRSLRIPETGKTYDLPPMIARFPLFNVKDFAKRMPGNMAAKGGVCMPLFQREAMWIDFDYPGKGESGEFNPQYAIKVFVGGVNAISGETWNSSAKKKQDYIVVPPQPWLDGIATGPRVVKQFVAMPLGSGYSIEHQVTGKEDIGGIQMEISSVYNNEFEVSAQCRYNYEYGSPLPSWNNHDTPKMMACTEGMKIFIKDYRHGDNTRGFDSQGVYYDLPIDVTWGNPDLGSVFDSPLVRPAVLRDLLDLSPQEHNLHKPLFVTALNALSIFVEQDGSLEYPPLSVFVVECSPFAMTWQLVQAIEKASSKKYPYTNAEFKVQYDGIDMGNRLTI</sequence>
<protein>
    <submittedName>
        <fullName evidence="2">Uncharacterized protein</fullName>
    </submittedName>
</protein>
<name>A0A317SFW9_9PEZI</name>
<comment type="caution">
    <text evidence="2">The sequence shown here is derived from an EMBL/GenBank/DDBJ whole genome shotgun (WGS) entry which is preliminary data.</text>
</comment>
<organism evidence="2 3">
    <name type="scientific">Tuber magnatum</name>
    <name type="common">white Piedmont truffle</name>
    <dbReference type="NCBI Taxonomy" id="42249"/>
    <lineage>
        <taxon>Eukaryota</taxon>
        <taxon>Fungi</taxon>
        <taxon>Dikarya</taxon>
        <taxon>Ascomycota</taxon>
        <taxon>Pezizomycotina</taxon>
        <taxon>Pezizomycetes</taxon>
        <taxon>Pezizales</taxon>
        <taxon>Tuberaceae</taxon>
        <taxon>Tuber</taxon>
    </lineage>
</organism>
<feature type="compositionally biased region" description="Basic and acidic residues" evidence="1">
    <location>
        <begin position="1"/>
        <end position="27"/>
    </location>
</feature>
<accession>A0A317SFW9</accession>
<feature type="non-terminal residue" evidence="2">
    <location>
        <position position="607"/>
    </location>
</feature>
<evidence type="ECO:0000313" key="3">
    <source>
        <dbReference type="Proteomes" id="UP000246991"/>
    </source>
</evidence>